<dbReference type="Pfam" id="PF00482">
    <property type="entry name" value="T2SSF"/>
    <property type="match status" value="2"/>
</dbReference>
<keyword evidence="3 6" id="KW-0812">Transmembrane</keyword>
<dbReference type="PANTHER" id="PTHR35402:SF1">
    <property type="entry name" value="TYPE II SECRETION SYSTEM PROTEIN GSPF DOMAIN-CONTAINING PROTEIN"/>
    <property type="match status" value="1"/>
</dbReference>
<dbReference type="RefSeq" id="WP_261596241.1">
    <property type="nucleotide sequence ID" value="NZ_VHLL01000001.1"/>
</dbReference>
<evidence type="ECO:0000256" key="5">
    <source>
        <dbReference type="ARBA" id="ARBA00023136"/>
    </source>
</evidence>
<feature type="transmembrane region" description="Helical" evidence="6">
    <location>
        <begin position="43"/>
        <end position="66"/>
    </location>
</feature>
<evidence type="ECO:0000313" key="8">
    <source>
        <dbReference type="EMBL" id="MCT8336190.1"/>
    </source>
</evidence>
<feature type="domain" description="Type II secretion system protein GspF" evidence="7">
    <location>
        <begin position="143"/>
        <end position="270"/>
    </location>
</feature>
<comment type="subcellular location">
    <subcellularLocation>
        <location evidence="1">Cell membrane</location>
        <topology evidence="1">Multi-pass membrane protein</topology>
    </subcellularLocation>
</comment>
<proteinExistence type="predicted"/>
<dbReference type="InterPro" id="IPR042094">
    <property type="entry name" value="T2SS_GspF_sf"/>
</dbReference>
<keyword evidence="5 6" id="KW-0472">Membrane</keyword>
<feature type="transmembrane region" description="Helical" evidence="6">
    <location>
        <begin position="600"/>
        <end position="616"/>
    </location>
</feature>
<evidence type="ECO:0000313" key="9">
    <source>
        <dbReference type="Proteomes" id="UP001065682"/>
    </source>
</evidence>
<evidence type="ECO:0000256" key="2">
    <source>
        <dbReference type="ARBA" id="ARBA00022475"/>
    </source>
</evidence>
<evidence type="ECO:0000259" key="7">
    <source>
        <dbReference type="Pfam" id="PF00482"/>
    </source>
</evidence>
<feature type="transmembrane region" description="Helical" evidence="6">
    <location>
        <begin position="282"/>
        <end position="304"/>
    </location>
</feature>
<dbReference type="EMBL" id="VHLL01000001">
    <property type="protein sequence ID" value="MCT8336190.1"/>
    <property type="molecule type" value="Genomic_DNA"/>
</dbReference>
<feature type="transmembrane region" description="Helical" evidence="6">
    <location>
        <begin position="543"/>
        <end position="564"/>
    </location>
</feature>
<evidence type="ECO:0000256" key="6">
    <source>
        <dbReference type="SAM" id="Phobius"/>
    </source>
</evidence>
<evidence type="ECO:0000256" key="4">
    <source>
        <dbReference type="ARBA" id="ARBA00022989"/>
    </source>
</evidence>
<feature type="transmembrane region" description="Helical" evidence="6">
    <location>
        <begin position="628"/>
        <end position="645"/>
    </location>
</feature>
<keyword evidence="2" id="KW-1003">Cell membrane</keyword>
<protein>
    <submittedName>
        <fullName evidence="8">Secretion system protein</fullName>
    </submittedName>
</protein>
<dbReference type="Proteomes" id="UP001065682">
    <property type="component" value="Unassembled WGS sequence"/>
</dbReference>
<accession>A0A9E4ZKV3</accession>
<dbReference type="AlphaFoldDB" id="A0A9E4ZKV3"/>
<gene>
    <name evidence="8" type="ORF">FKB36_01410</name>
</gene>
<dbReference type="InterPro" id="IPR018076">
    <property type="entry name" value="T2SS_GspF_dom"/>
</dbReference>
<reference evidence="8" key="1">
    <citation type="submission" date="2019-06" db="EMBL/GenBank/DDBJ databases">
        <title>Methanoculleus strain from Tamsui River, Taipei, Taiwan.</title>
        <authorList>
            <person name="You Y.-T."/>
            <person name="Chen S.-C."/>
            <person name="Lai S.-J."/>
            <person name="Lee Y.-C."/>
            <person name="Lai M.-C."/>
        </authorList>
    </citation>
    <scope>NUCLEOTIDE SEQUENCE</scope>
    <source>
        <strain evidence="8">Afa-1</strain>
    </source>
</reference>
<feature type="domain" description="Type II secretion system protein GspF" evidence="7">
    <location>
        <begin position="439"/>
        <end position="564"/>
    </location>
</feature>
<sequence length="646" mass="72767">MILPPCARIQRNIRWLVERDPIRYRSLREDMVAANMGVTLDRYLLRAFILSGLFGAFWAILTFLILRFSVIPQVSIGIYNVFAIRLPAFMLVDPVVGILQIIASIVVFAIAAHVSSFLFLQYPSIIKKNREVRINLLLHHAVAYMYAMRQGGAEMMGIFRAISENSSVYGEASHEFRRVVRDADYFGYDQITALRHLQETTPSEKLREFIQDLISVVESGGNMLAFLDARVRIYQEEARFEQKTFLSTLQLVAEGYVTLFVAGPLFIIIVMVVMGFTGSTSVLQLSIVIYLLVPVGSLFFILFLDMISIKTEGIERYTDMRWLNEFDDVRTVEQTGDEPLIQQMQYYDRIRNIRGFLRHPLQAFLIEPTRTFYVTVPIALVYVLLAFFATPAYTDIEVLIDVLDDHVIVALLIILVPFGIFHWFWQKTVLGLEAAIPDFLHRLSGINQVGLTLAQAITIVVKADLGVLTYEIKKVKRDIEWGASVQDALVRFEERIRTPTIARAVTLITTASRMTGGIVDVLNIAARDAAMSEALKRERRAEMFIYVAIVYLVFIVFILVVAVIDAQFLSVLAGVNVSSPGGMPGGSTFGTPPIMTFERLLFHACLIQAFFSGMIAGEMGEGSLRAGVKHAAVMIFIAFLIFTIFL</sequence>
<feature type="transmembrane region" description="Helical" evidence="6">
    <location>
        <begin position="406"/>
        <end position="425"/>
    </location>
</feature>
<evidence type="ECO:0000256" key="1">
    <source>
        <dbReference type="ARBA" id="ARBA00004651"/>
    </source>
</evidence>
<evidence type="ECO:0000256" key="3">
    <source>
        <dbReference type="ARBA" id="ARBA00022692"/>
    </source>
</evidence>
<feature type="transmembrane region" description="Helical" evidence="6">
    <location>
        <begin position="372"/>
        <end position="394"/>
    </location>
</feature>
<dbReference type="Gene3D" id="1.20.81.30">
    <property type="entry name" value="Type II secretion system (T2SS), domain F"/>
    <property type="match status" value="1"/>
</dbReference>
<keyword evidence="4 6" id="KW-1133">Transmembrane helix</keyword>
<feature type="transmembrane region" description="Helical" evidence="6">
    <location>
        <begin position="98"/>
        <end position="120"/>
    </location>
</feature>
<name>A0A9E4ZKV3_9EURY</name>
<dbReference type="GO" id="GO:0005886">
    <property type="term" value="C:plasma membrane"/>
    <property type="evidence" value="ECO:0007669"/>
    <property type="project" value="UniProtKB-SubCell"/>
</dbReference>
<keyword evidence="9" id="KW-1185">Reference proteome</keyword>
<organism evidence="8 9">
    <name type="scientific">Methanoculleus formosensis</name>
    <dbReference type="NCBI Taxonomy" id="2590886"/>
    <lineage>
        <taxon>Archaea</taxon>
        <taxon>Methanobacteriati</taxon>
        <taxon>Methanobacteriota</taxon>
        <taxon>Stenosarchaea group</taxon>
        <taxon>Methanomicrobia</taxon>
        <taxon>Methanomicrobiales</taxon>
        <taxon>Methanomicrobiaceae</taxon>
        <taxon>Methanoculleus</taxon>
    </lineage>
</organism>
<feature type="transmembrane region" description="Helical" evidence="6">
    <location>
        <begin position="256"/>
        <end position="276"/>
    </location>
</feature>
<comment type="caution">
    <text evidence="8">The sequence shown here is derived from an EMBL/GenBank/DDBJ whole genome shotgun (WGS) entry which is preliminary data.</text>
</comment>
<dbReference type="InterPro" id="IPR056569">
    <property type="entry name" value="ArlJ-like"/>
</dbReference>
<dbReference type="PANTHER" id="PTHR35402">
    <property type="entry name" value="INTEGRAL MEMBRANE PROTEIN-RELATED"/>
    <property type="match status" value="1"/>
</dbReference>